<organism evidence="1 2">
    <name type="scientific">Dioscorea zingiberensis</name>
    <dbReference type="NCBI Taxonomy" id="325984"/>
    <lineage>
        <taxon>Eukaryota</taxon>
        <taxon>Viridiplantae</taxon>
        <taxon>Streptophyta</taxon>
        <taxon>Embryophyta</taxon>
        <taxon>Tracheophyta</taxon>
        <taxon>Spermatophyta</taxon>
        <taxon>Magnoliopsida</taxon>
        <taxon>Liliopsida</taxon>
        <taxon>Dioscoreales</taxon>
        <taxon>Dioscoreaceae</taxon>
        <taxon>Dioscorea</taxon>
    </lineage>
</organism>
<comment type="caution">
    <text evidence="1">The sequence shown here is derived from an EMBL/GenBank/DDBJ whole genome shotgun (WGS) entry which is preliminary data.</text>
</comment>
<dbReference type="InterPro" id="IPR002110">
    <property type="entry name" value="Ankyrin_rpt"/>
</dbReference>
<dbReference type="SUPFAM" id="SSF48403">
    <property type="entry name" value="Ankyrin repeat"/>
    <property type="match status" value="1"/>
</dbReference>
<evidence type="ECO:0000313" key="2">
    <source>
        <dbReference type="Proteomes" id="UP001085076"/>
    </source>
</evidence>
<accession>A0A9D5HB60</accession>
<dbReference type="SMART" id="SM00248">
    <property type="entry name" value="ANK"/>
    <property type="match status" value="3"/>
</dbReference>
<dbReference type="Pfam" id="PF12796">
    <property type="entry name" value="Ank_2"/>
    <property type="match status" value="1"/>
</dbReference>
<proteinExistence type="predicted"/>
<dbReference type="OrthoDB" id="784923at2759"/>
<dbReference type="Gene3D" id="1.25.40.20">
    <property type="entry name" value="Ankyrin repeat-containing domain"/>
    <property type="match status" value="1"/>
</dbReference>
<dbReference type="InterPro" id="IPR036770">
    <property type="entry name" value="Ankyrin_rpt-contain_sf"/>
</dbReference>
<name>A0A9D5HB60_9LILI</name>
<dbReference type="Proteomes" id="UP001085076">
    <property type="component" value="Miscellaneous, Linkage group lg06"/>
</dbReference>
<evidence type="ECO:0000313" key="1">
    <source>
        <dbReference type="EMBL" id="KAJ0969840.1"/>
    </source>
</evidence>
<dbReference type="PANTHER" id="PTHR24177:SF314">
    <property type="entry name" value="PROTEIN ACCELERATED CELL DEATH 6-LIKE ISOFORM X1"/>
    <property type="match status" value="1"/>
</dbReference>
<dbReference type="GO" id="GO:0016020">
    <property type="term" value="C:membrane"/>
    <property type="evidence" value="ECO:0007669"/>
    <property type="project" value="TreeGrafter"/>
</dbReference>
<keyword evidence="2" id="KW-1185">Reference proteome</keyword>
<reference evidence="1" key="1">
    <citation type="submission" date="2021-03" db="EMBL/GenBank/DDBJ databases">
        <authorList>
            <person name="Li Z."/>
            <person name="Yang C."/>
        </authorList>
    </citation>
    <scope>NUCLEOTIDE SEQUENCE</scope>
    <source>
        <strain evidence="1">Dzin_1.0</strain>
        <tissue evidence="1">Leaf</tissue>
    </source>
</reference>
<sequence length="370" mass="42059">MLAYGSEKDLIIQLLDETPQEHLEKRNDVCDTALHVAVANDQVEVATKMIQMNNNLVYLMNNWGQTPLHKFALFGQTASFRMLIKNHSDPWARTVNGSTVLHCAIMGNNPGIPLIKKSSVIVGKAREGNIRDVERQGNYWKDETDYEDALEESLTKSSKTLPTYSKVFLLNVAVSNSVKKLEEQKNNHAQNLKLVAYLARYQKYWSFMVSGMNPENEMGYALMGDSDLDYGNNNEEVDNDDDDHEIETSKEFQKKMVNDIMVGIKKYMGDKKANGPTRWYDSPLIVGAKEGLYDFVAQILKVYPESAQYKDLEGKNVLQVAIKHRHEKIVNIIIDMATRKSPVLPSSLLSVEDKKAPQHNPALCRRNKYQ</sequence>
<dbReference type="PANTHER" id="PTHR24177">
    <property type="entry name" value="CASKIN"/>
    <property type="match status" value="1"/>
</dbReference>
<reference evidence="1" key="2">
    <citation type="journal article" date="2022" name="Hortic Res">
        <title>The genome of Dioscorea zingiberensis sheds light on the biosynthesis, origin and evolution of the medicinally important diosgenin saponins.</title>
        <authorList>
            <person name="Li Y."/>
            <person name="Tan C."/>
            <person name="Li Z."/>
            <person name="Guo J."/>
            <person name="Li S."/>
            <person name="Chen X."/>
            <person name="Wang C."/>
            <person name="Dai X."/>
            <person name="Yang H."/>
            <person name="Song W."/>
            <person name="Hou L."/>
            <person name="Xu J."/>
            <person name="Tong Z."/>
            <person name="Xu A."/>
            <person name="Yuan X."/>
            <person name="Wang W."/>
            <person name="Yang Q."/>
            <person name="Chen L."/>
            <person name="Sun Z."/>
            <person name="Wang K."/>
            <person name="Pan B."/>
            <person name="Chen J."/>
            <person name="Bao Y."/>
            <person name="Liu F."/>
            <person name="Qi X."/>
            <person name="Gang D.R."/>
            <person name="Wen J."/>
            <person name="Li J."/>
        </authorList>
    </citation>
    <scope>NUCLEOTIDE SEQUENCE</scope>
    <source>
        <strain evidence="1">Dzin_1.0</strain>
    </source>
</reference>
<dbReference type="AlphaFoldDB" id="A0A9D5HB60"/>
<gene>
    <name evidence="1" type="ORF">J5N97_022717</name>
</gene>
<dbReference type="EMBL" id="JAGGNH010000006">
    <property type="protein sequence ID" value="KAJ0969840.1"/>
    <property type="molecule type" value="Genomic_DNA"/>
</dbReference>
<protein>
    <submittedName>
        <fullName evidence="1">Uncharacterized protein</fullName>
    </submittedName>
</protein>